<dbReference type="InterPro" id="IPR015943">
    <property type="entry name" value="WD40/YVTN_repeat-like_dom_sf"/>
</dbReference>
<evidence type="ECO:0000259" key="2">
    <source>
        <dbReference type="Pfam" id="PF06580"/>
    </source>
</evidence>
<keyword evidence="5" id="KW-1185">Reference proteome</keyword>
<keyword evidence="1" id="KW-0812">Transmembrane</keyword>
<dbReference type="Pfam" id="PF07494">
    <property type="entry name" value="Reg_prop"/>
    <property type="match status" value="3"/>
</dbReference>
<sequence>MKKRYPLVFWLCLTVVNLVAQQFHWTNFRLPNSLDEAQPRMLFESYDGLIWLATSTGLCSFDGNSFTNLSRHDSLPADVRAVFEDRDSTLWVGYADGSVDRLLNGSLEPWEPEEGLPISTITGFAEDSDGQLWISTYGEGAYVVAGPHLYNFNIDDGLLGNDIYTIVNQPDGVVWLGTDGGISICKFQDGQKSVTNLTRADGLPDEIVRVILPDETGSCWIGTHDKGMVHYDRSSKTFQTPIKEWPYGPINDLILVEGRELIIATENHGEWQLNLENNQLLPLSPVSGKSNAKTKIQDLLQDAEGGLWLLSNSKGLFRTNQQLTFVEAAGKEIQAVHLDQSGKLWAGTNRGLFTLSLTGELEIFPPAGDLNIVSLFEDRFGNLWLGTFGDGAYILNPASGQRRHLGQKEGLLNGSILSIDGKGDHLWLASLGGVTEVVLKTDPLANALLSFSKIEGLKTDFIYQVLAETPDRVWFATDGEGLALLDHGKITHLRNTQTVTGDSVDLRRVYSISTSAKGHLWLNTAREGLFELVNDSLYALDPGKALSGENITGMAFTGASQLIVSHTEGLDLLNLTTGNYQNISDNQTGGPDFRPTLNAVVTGPQGQAWFGCSGGLIRYQDLPHPTVNRPRVVLKSVTIYPDNRPEPNGKQFTHDENTLAFEFLGLWYTAPDKVRCRYQLEGYDPGWTETRNQRIIYSKLPPGNYTFRVAASSGGDWTSPSKYSFSIASPLWRRWWFIFLTVLTGTFIAAYLIRRRDRQLRRESLLQKQRIESQYEALKSQINPHFLFNSFNTLVAMIEEAPTDAVTYTEKLSDLFRNVLQYRDQETIPLKEELDLLADYLFLLDKRFGDKLSVTIQLDKTTGFIVPLSLQFLLENAIKHNVVSKKLPLHVSIGVSENGKHICVYNPIQPKLRKDPSTGFGLLSLKERYAMLTRQKMLIEETGEYFRVCIPILLSPTSINKYQV</sequence>
<dbReference type="InterPro" id="IPR050640">
    <property type="entry name" value="Bact_2-comp_sensor_kinase"/>
</dbReference>
<feature type="domain" description="Two component regulator three Y" evidence="3">
    <location>
        <begin position="668"/>
        <end position="727"/>
    </location>
</feature>
<dbReference type="PANTHER" id="PTHR34220">
    <property type="entry name" value="SENSOR HISTIDINE KINASE YPDA"/>
    <property type="match status" value="1"/>
</dbReference>
<name>A0A1H9HH36_9BACT</name>
<dbReference type="SUPFAM" id="SSF63829">
    <property type="entry name" value="Calcium-dependent phosphotriesterase"/>
    <property type="match status" value="2"/>
</dbReference>
<dbReference type="PANTHER" id="PTHR34220:SF7">
    <property type="entry name" value="SENSOR HISTIDINE KINASE YPDA"/>
    <property type="match status" value="1"/>
</dbReference>
<feature type="transmembrane region" description="Helical" evidence="1">
    <location>
        <begin position="735"/>
        <end position="753"/>
    </location>
</feature>
<dbReference type="InterPro" id="IPR011110">
    <property type="entry name" value="Reg_prop"/>
</dbReference>
<dbReference type="Gene3D" id="2.130.10.10">
    <property type="entry name" value="YVTN repeat-like/Quinoprotein amine dehydrogenase"/>
    <property type="match status" value="3"/>
</dbReference>
<dbReference type="Pfam" id="PF06580">
    <property type="entry name" value="His_kinase"/>
    <property type="match status" value="1"/>
</dbReference>
<dbReference type="InterPro" id="IPR010559">
    <property type="entry name" value="Sig_transdc_His_kin_internal"/>
</dbReference>
<dbReference type="GO" id="GO:0000155">
    <property type="term" value="F:phosphorelay sensor kinase activity"/>
    <property type="evidence" value="ECO:0007669"/>
    <property type="project" value="InterPro"/>
</dbReference>
<dbReference type="Proteomes" id="UP000199021">
    <property type="component" value="Unassembled WGS sequence"/>
</dbReference>
<feature type="domain" description="Signal transduction histidine kinase internal region" evidence="2">
    <location>
        <begin position="774"/>
        <end position="852"/>
    </location>
</feature>
<dbReference type="RefSeq" id="WP_090168952.1">
    <property type="nucleotide sequence ID" value="NZ_FOFB01000012.1"/>
</dbReference>
<evidence type="ECO:0000259" key="3">
    <source>
        <dbReference type="Pfam" id="PF07495"/>
    </source>
</evidence>
<evidence type="ECO:0000313" key="5">
    <source>
        <dbReference type="Proteomes" id="UP000199021"/>
    </source>
</evidence>
<dbReference type="InterPro" id="IPR011123">
    <property type="entry name" value="Y_Y_Y"/>
</dbReference>
<dbReference type="AlphaFoldDB" id="A0A1H9HH36"/>
<evidence type="ECO:0000313" key="4">
    <source>
        <dbReference type="EMBL" id="SEQ61649.1"/>
    </source>
</evidence>
<dbReference type="OrthoDB" id="900814at2"/>
<dbReference type="InParanoid" id="A0A1H9HH36"/>
<dbReference type="Pfam" id="PF07495">
    <property type="entry name" value="Y_Y_Y"/>
    <property type="match status" value="1"/>
</dbReference>
<accession>A0A1H9HH36</accession>
<dbReference type="EMBL" id="FOFB01000012">
    <property type="protein sequence ID" value="SEQ61649.1"/>
    <property type="molecule type" value="Genomic_DNA"/>
</dbReference>
<keyword evidence="1" id="KW-1133">Transmembrane helix</keyword>
<gene>
    <name evidence="4" type="ORF">SAMN05444359_112159</name>
</gene>
<protein>
    <submittedName>
        <fullName evidence="4">Two component regulator propeller</fullName>
    </submittedName>
</protein>
<dbReference type="InterPro" id="IPR013783">
    <property type="entry name" value="Ig-like_fold"/>
</dbReference>
<organism evidence="4 5">
    <name type="scientific">Neolewinella agarilytica</name>
    <dbReference type="NCBI Taxonomy" id="478744"/>
    <lineage>
        <taxon>Bacteria</taxon>
        <taxon>Pseudomonadati</taxon>
        <taxon>Bacteroidota</taxon>
        <taxon>Saprospiria</taxon>
        <taxon>Saprospirales</taxon>
        <taxon>Lewinellaceae</taxon>
        <taxon>Neolewinella</taxon>
    </lineage>
</organism>
<evidence type="ECO:0000256" key="1">
    <source>
        <dbReference type="SAM" id="Phobius"/>
    </source>
</evidence>
<dbReference type="Gene3D" id="2.60.40.10">
    <property type="entry name" value="Immunoglobulins"/>
    <property type="match status" value="1"/>
</dbReference>
<dbReference type="GO" id="GO:0016020">
    <property type="term" value="C:membrane"/>
    <property type="evidence" value="ECO:0007669"/>
    <property type="project" value="InterPro"/>
</dbReference>
<dbReference type="STRING" id="478744.SAMN05444359_112159"/>
<proteinExistence type="predicted"/>
<reference evidence="5" key="1">
    <citation type="submission" date="2016-10" db="EMBL/GenBank/DDBJ databases">
        <authorList>
            <person name="Varghese N."/>
            <person name="Submissions S."/>
        </authorList>
    </citation>
    <scope>NUCLEOTIDE SEQUENCE [LARGE SCALE GENOMIC DNA]</scope>
    <source>
        <strain evidence="5">DSM 24740</strain>
    </source>
</reference>
<keyword evidence="1" id="KW-0472">Membrane</keyword>